<keyword evidence="4 7" id="KW-0812">Transmembrane</keyword>
<dbReference type="InterPro" id="IPR045035">
    <property type="entry name" value="YSL-like"/>
</dbReference>
<keyword evidence="9" id="KW-1185">Reference proteome</keyword>
<evidence type="ECO:0000256" key="2">
    <source>
        <dbReference type="ARBA" id="ARBA00010276"/>
    </source>
</evidence>
<protein>
    <submittedName>
        <fullName evidence="8">Metal-nicotianamine transporter YSL7</fullName>
    </submittedName>
</protein>
<dbReference type="PANTHER" id="PTHR31645:SF76">
    <property type="entry name" value="METAL-NICOTIANAMINE TRANSPORTER YSL8-RELATED"/>
    <property type="match status" value="1"/>
</dbReference>
<dbReference type="EMBL" id="JBFOLJ010000002">
    <property type="protein sequence ID" value="KAL2553447.1"/>
    <property type="molecule type" value="Genomic_DNA"/>
</dbReference>
<gene>
    <name evidence="8" type="ORF">Fot_07066</name>
</gene>
<comment type="similarity">
    <text evidence="2">Belongs to the YSL (TC 2.A.67.2) family.</text>
</comment>
<evidence type="ECO:0000313" key="8">
    <source>
        <dbReference type="EMBL" id="KAL2553447.1"/>
    </source>
</evidence>
<dbReference type="Proteomes" id="UP001604277">
    <property type="component" value="Unassembled WGS sequence"/>
</dbReference>
<dbReference type="AlphaFoldDB" id="A0ABD1WUS4"/>
<dbReference type="InterPro" id="IPR004813">
    <property type="entry name" value="OPT"/>
</dbReference>
<keyword evidence="3" id="KW-0813">Transport</keyword>
<dbReference type="Pfam" id="PF03169">
    <property type="entry name" value="OPT"/>
    <property type="match status" value="1"/>
</dbReference>
<evidence type="ECO:0000256" key="4">
    <source>
        <dbReference type="ARBA" id="ARBA00022692"/>
    </source>
</evidence>
<accession>A0ABD1WUS4</accession>
<evidence type="ECO:0000256" key="1">
    <source>
        <dbReference type="ARBA" id="ARBA00004141"/>
    </source>
</evidence>
<organism evidence="8 9">
    <name type="scientific">Forsythia ovata</name>
    <dbReference type="NCBI Taxonomy" id="205694"/>
    <lineage>
        <taxon>Eukaryota</taxon>
        <taxon>Viridiplantae</taxon>
        <taxon>Streptophyta</taxon>
        <taxon>Embryophyta</taxon>
        <taxon>Tracheophyta</taxon>
        <taxon>Spermatophyta</taxon>
        <taxon>Magnoliopsida</taxon>
        <taxon>eudicotyledons</taxon>
        <taxon>Gunneridae</taxon>
        <taxon>Pentapetalae</taxon>
        <taxon>asterids</taxon>
        <taxon>lamiids</taxon>
        <taxon>Lamiales</taxon>
        <taxon>Oleaceae</taxon>
        <taxon>Forsythieae</taxon>
        <taxon>Forsythia</taxon>
    </lineage>
</organism>
<evidence type="ECO:0000256" key="6">
    <source>
        <dbReference type="ARBA" id="ARBA00023136"/>
    </source>
</evidence>
<feature type="transmembrane region" description="Helical" evidence="7">
    <location>
        <begin position="53"/>
        <end position="71"/>
    </location>
</feature>
<dbReference type="PANTHER" id="PTHR31645">
    <property type="entry name" value="OLIGOPEPTIDE TRANSPORTER YGL114W-RELATED"/>
    <property type="match status" value="1"/>
</dbReference>
<name>A0ABD1WUS4_9LAMI</name>
<proteinExistence type="inferred from homology"/>
<feature type="transmembrane region" description="Helical" evidence="7">
    <location>
        <begin position="77"/>
        <end position="96"/>
    </location>
</feature>
<comment type="subcellular location">
    <subcellularLocation>
        <location evidence="1">Membrane</location>
        <topology evidence="1">Multi-pass membrane protein</topology>
    </subcellularLocation>
</comment>
<evidence type="ECO:0000256" key="5">
    <source>
        <dbReference type="ARBA" id="ARBA00022989"/>
    </source>
</evidence>
<evidence type="ECO:0000256" key="7">
    <source>
        <dbReference type="SAM" id="Phobius"/>
    </source>
</evidence>
<comment type="caution">
    <text evidence="8">The sequence shown here is derived from an EMBL/GenBank/DDBJ whole genome shotgun (WGS) entry which is preliminary data.</text>
</comment>
<keyword evidence="6 7" id="KW-0472">Membrane</keyword>
<evidence type="ECO:0000256" key="3">
    <source>
        <dbReference type="ARBA" id="ARBA00022448"/>
    </source>
</evidence>
<sequence>MDSSGSSENVESRVHELNIKEEEMNIGEIKKEEELSVEQIFAKKEVPLWKKQLTIRAVVVSFVLSVMFSFIVMKLNLTIGIIPLLNVSTGLLGFSLSRHGLSYSRDQGC</sequence>
<reference evidence="9" key="1">
    <citation type="submission" date="2024-07" db="EMBL/GenBank/DDBJ databases">
        <title>Two chromosome-level genome assemblies of Korean endemic species Abeliophyllum distichum and Forsythia ovata (Oleaceae).</title>
        <authorList>
            <person name="Jang H."/>
        </authorList>
    </citation>
    <scope>NUCLEOTIDE SEQUENCE [LARGE SCALE GENOMIC DNA]</scope>
</reference>
<keyword evidence="5 7" id="KW-1133">Transmembrane helix</keyword>
<dbReference type="GO" id="GO:0016020">
    <property type="term" value="C:membrane"/>
    <property type="evidence" value="ECO:0007669"/>
    <property type="project" value="UniProtKB-SubCell"/>
</dbReference>
<evidence type="ECO:0000313" key="9">
    <source>
        <dbReference type="Proteomes" id="UP001604277"/>
    </source>
</evidence>